<dbReference type="PRINTS" id="PR01210">
    <property type="entry name" value="GGTRANSPTASE"/>
</dbReference>
<protein>
    <submittedName>
        <fullName evidence="2">Gamma-glutamyltransferase family protein</fullName>
    </submittedName>
</protein>
<comment type="caution">
    <text evidence="2">The sequence shown here is derived from an EMBL/GenBank/DDBJ whole genome shotgun (WGS) entry which is preliminary data.</text>
</comment>
<dbReference type="InterPro" id="IPR043137">
    <property type="entry name" value="GGT_ssub_C"/>
</dbReference>
<dbReference type="Gene3D" id="3.60.20.40">
    <property type="match status" value="1"/>
</dbReference>
<sequence>MTLDPIRRLSHRPTIRARNYVACSGNYLATTAAVRILEAGGNATDAGVAAGMCINTVMPDLTSFAGVAPIVAYDKAGDRLRTISGLGYWSKDLTLEKYRERFHGTIPLGAARAVVPGAPHAWLTALIEFGTISFKEAVAPALELCERGFPVYASLNRNILRGLDQIEQWPSSAAIFLRNGHALEIGSIFRQPDLAATFRRMIDAEDRATGTREDRIRAARDEFYQGEIAAKIAAFVSGAGGFMTERDLAEFSVELETPTHTSYRDVDVYTCGPWCQGPVLGQALNILEGFPIRDMEHNSADYLHVLTQSLNLAFADRHAYYGDPRFVDVPMAELMSKEYAARQRARISLDKAFAEMPAGGLTAGDRVEAEPRRPRGPEPDTSYVCVVDREGNCFSATPSDGMLTAPIVPGMGVICSARGYQSWLEPDHPSRIEGGKRPRLTPSPAMAFHDGELLMPFGTPGLDMQPQAMAQVFMNIVDFGMEVQEAIERPRAATYNFPGSGWPHHYTPAALGMEGRISRAIGDELGRRGHQVEYWPDWSRQAGNVCAIVVDQENGGLNGGADFRAESYAVGW</sequence>
<dbReference type="InterPro" id="IPR029055">
    <property type="entry name" value="Ntn_hydrolases_N"/>
</dbReference>
<accession>A0A931A7G1</accession>
<dbReference type="AlphaFoldDB" id="A0A931A7G1"/>
<dbReference type="RefSeq" id="WP_195893208.1">
    <property type="nucleotide sequence ID" value="NZ_JADOGI010000001.1"/>
</dbReference>
<dbReference type="Gene3D" id="1.10.246.130">
    <property type="match status" value="1"/>
</dbReference>
<feature type="region of interest" description="Disordered" evidence="1">
    <location>
        <begin position="362"/>
        <end position="382"/>
    </location>
</feature>
<dbReference type="PANTHER" id="PTHR43881">
    <property type="entry name" value="GAMMA-GLUTAMYLTRANSPEPTIDASE (AFU_ORTHOLOGUE AFUA_4G13580)"/>
    <property type="match status" value="1"/>
</dbReference>
<feature type="compositionally biased region" description="Basic and acidic residues" evidence="1">
    <location>
        <begin position="365"/>
        <end position="378"/>
    </location>
</feature>
<proteinExistence type="predicted"/>
<organism evidence="2 3">
    <name type="scientific">Nonomuraea cypriaca</name>
    <dbReference type="NCBI Taxonomy" id="1187855"/>
    <lineage>
        <taxon>Bacteria</taxon>
        <taxon>Bacillati</taxon>
        <taxon>Actinomycetota</taxon>
        <taxon>Actinomycetes</taxon>
        <taxon>Streptosporangiales</taxon>
        <taxon>Streptosporangiaceae</taxon>
        <taxon>Nonomuraea</taxon>
    </lineage>
</organism>
<evidence type="ECO:0000256" key="1">
    <source>
        <dbReference type="SAM" id="MobiDB-lite"/>
    </source>
</evidence>
<dbReference type="InterPro" id="IPR052896">
    <property type="entry name" value="GGT-like_enzyme"/>
</dbReference>
<keyword evidence="3" id="KW-1185">Reference proteome</keyword>
<gene>
    <name evidence="2" type="ORF">ITP53_00325</name>
</gene>
<dbReference type="Pfam" id="PF01019">
    <property type="entry name" value="G_glu_transpept"/>
    <property type="match status" value="1"/>
</dbReference>
<evidence type="ECO:0000313" key="3">
    <source>
        <dbReference type="Proteomes" id="UP000605361"/>
    </source>
</evidence>
<dbReference type="SUPFAM" id="SSF56235">
    <property type="entry name" value="N-terminal nucleophile aminohydrolases (Ntn hydrolases)"/>
    <property type="match status" value="1"/>
</dbReference>
<dbReference type="PANTHER" id="PTHR43881:SF1">
    <property type="entry name" value="GAMMA-GLUTAMYLTRANSPEPTIDASE (AFU_ORTHOLOGUE AFUA_4G13580)"/>
    <property type="match status" value="1"/>
</dbReference>
<reference evidence="2" key="1">
    <citation type="submission" date="2020-11" db="EMBL/GenBank/DDBJ databases">
        <title>Whole-genome analyses of Nonomuraea sp. K274.</title>
        <authorList>
            <person name="Veyisoglu A."/>
        </authorList>
    </citation>
    <scope>NUCLEOTIDE SEQUENCE</scope>
    <source>
        <strain evidence="2">K274</strain>
    </source>
</reference>
<dbReference type="EMBL" id="JADOGI010000001">
    <property type="protein sequence ID" value="MBF8184217.1"/>
    <property type="molecule type" value="Genomic_DNA"/>
</dbReference>
<name>A0A931A7G1_9ACTN</name>
<evidence type="ECO:0000313" key="2">
    <source>
        <dbReference type="EMBL" id="MBF8184217.1"/>
    </source>
</evidence>
<dbReference type="InterPro" id="IPR043138">
    <property type="entry name" value="GGT_lsub"/>
</dbReference>
<dbReference type="Proteomes" id="UP000605361">
    <property type="component" value="Unassembled WGS sequence"/>
</dbReference>